<feature type="region of interest" description="Disordered" evidence="1">
    <location>
        <begin position="50"/>
        <end position="69"/>
    </location>
</feature>
<dbReference type="AlphaFoldDB" id="I7MJE0"/>
<evidence type="ECO:0000313" key="2">
    <source>
        <dbReference type="EMBL" id="EAR96224.1"/>
    </source>
</evidence>
<feature type="compositionally biased region" description="Low complexity" evidence="1">
    <location>
        <begin position="263"/>
        <end position="274"/>
    </location>
</feature>
<keyword evidence="3" id="KW-1185">Reference proteome</keyword>
<sequence length="716" mass="83430">MSYLQRPKQDSVWTQQIEFSPRINRGSEDQYKQGTQINFLSKQIDLPSISSKNSKCQQQNVEENTNFGNQSNRKKKFYLAKKLNQEVINDMINNNEQGNNQQLQVVNNANHQKKPSHHLSPLTSPRNSDKVIYEQPKEDLILQLDVHEDQLSQKNIQCQDITAALPLSKKVSIASKCQENTLPQISQREIKKSYSQNNTLQASPDNSKQNIFNTKTLSIEQKGPRYDEIGNIISRSLVGKPDWFQKKDGQFLDQERLKEIGGNKKNSQIKKQNSFSTLSKQKSDNKSKIKNRNLTNKMTKRQLLDQIDVIKQRISFNQKQEELDIQQLQIDQKMQQTRDIRIMQKHEDNEQFWQKFIEKTSDQLNRDFSYSQLIRSDYYKNMREATEVFSICKSDLERYGSKLWEMTLRKRQSRKLNLYNDLDKQEPADLIITQDLPQAFQCSSLTGERKVLQFSRKPLITDPVANILNNSNTFQSTHQRLLQLKNISETLHNNNLNNQNSSILQQNFGSMIEDQSIIEADNHNTSNINDTASVPIQNENRTKNLVENYQEQSQKGSPYNQHTPNHMSHQLAKSQSQNISNINVQTKSNSNVQSIMKNNNSQLQMKKSHTPFKSASLNQSNISFMNSTFQVAQSLQQPFQSFRASKYYEERLESIQDLVKDYKTIYQQNADLQGLAVIGESQLEREIEMVKKADEYALFYKFKQQEDENYKEDDLF</sequence>
<evidence type="ECO:0000313" key="3">
    <source>
        <dbReference type="Proteomes" id="UP000009168"/>
    </source>
</evidence>
<reference evidence="3" key="1">
    <citation type="journal article" date="2006" name="PLoS Biol.">
        <title>Macronuclear genome sequence of the ciliate Tetrahymena thermophila, a model eukaryote.</title>
        <authorList>
            <person name="Eisen J.A."/>
            <person name="Coyne R.S."/>
            <person name="Wu M."/>
            <person name="Wu D."/>
            <person name="Thiagarajan M."/>
            <person name="Wortman J.R."/>
            <person name="Badger J.H."/>
            <person name="Ren Q."/>
            <person name="Amedeo P."/>
            <person name="Jones K.M."/>
            <person name="Tallon L.J."/>
            <person name="Delcher A.L."/>
            <person name="Salzberg S.L."/>
            <person name="Silva J.C."/>
            <person name="Haas B.J."/>
            <person name="Majoros W.H."/>
            <person name="Farzad M."/>
            <person name="Carlton J.M."/>
            <person name="Smith R.K. Jr."/>
            <person name="Garg J."/>
            <person name="Pearlman R.E."/>
            <person name="Karrer K.M."/>
            <person name="Sun L."/>
            <person name="Manning G."/>
            <person name="Elde N.C."/>
            <person name="Turkewitz A.P."/>
            <person name="Asai D.J."/>
            <person name="Wilkes D.E."/>
            <person name="Wang Y."/>
            <person name="Cai H."/>
            <person name="Collins K."/>
            <person name="Stewart B.A."/>
            <person name="Lee S.R."/>
            <person name="Wilamowska K."/>
            <person name="Weinberg Z."/>
            <person name="Ruzzo W.L."/>
            <person name="Wloga D."/>
            <person name="Gaertig J."/>
            <person name="Frankel J."/>
            <person name="Tsao C.-C."/>
            <person name="Gorovsky M.A."/>
            <person name="Keeling P.J."/>
            <person name="Waller R.F."/>
            <person name="Patron N.J."/>
            <person name="Cherry J.M."/>
            <person name="Stover N.A."/>
            <person name="Krieger C.J."/>
            <person name="del Toro C."/>
            <person name="Ryder H.F."/>
            <person name="Williamson S.C."/>
            <person name="Barbeau R.A."/>
            <person name="Hamilton E.P."/>
            <person name="Orias E."/>
        </authorList>
    </citation>
    <scope>NUCLEOTIDE SEQUENCE [LARGE SCALE GENOMIC DNA]</scope>
    <source>
        <strain evidence="3">SB210</strain>
    </source>
</reference>
<name>I7MJE0_TETTS</name>
<dbReference type="InParanoid" id="I7MJE0"/>
<organism evidence="2 3">
    <name type="scientific">Tetrahymena thermophila (strain SB210)</name>
    <dbReference type="NCBI Taxonomy" id="312017"/>
    <lineage>
        <taxon>Eukaryota</taxon>
        <taxon>Sar</taxon>
        <taxon>Alveolata</taxon>
        <taxon>Ciliophora</taxon>
        <taxon>Intramacronucleata</taxon>
        <taxon>Oligohymenophorea</taxon>
        <taxon>Hymenostomatida</taxon>
        <taxon>Tetrahymenina</taxon>
        <taxon>Tetrahymenidae</taxon>
        <taxon>Tetrahymena</taxon>
    </lineage>
</organism>
<dbReference type="OrthoDB" id="295960at2759"/>
<accession>I7MJE0</accession>
<protein>
    <submittedName>
        <fullName evidence="2">Uncharacterized protein</fullName>
    </submittedName>
</protein>
<dbReference type="GeneID" id="7829985"/>
<evidence type="ECO:0000256" key="1">
    <source>
        <dbReference type="SAM" id="MobiDB-lite"/>
    </source>
</evidence>
<feature type="region of interest" description="Disordered" evidence="1">
    <location>
        <begin position="262"/>
        <end position="288"/>
    </location>
</feature>
<gene>
    <name evidence="2" type="ORF">TTHERM_00130010</name>
</gene>
<dbReference type="KEGG" id="tet:TTHERM_00130010"/>
<proteinExistence type="predicted"/>
<dbReference type="Proteomes" id="UP000009168">
    <property type="component" value="Unassembled WGS sequence"/>
</dbReference>
<dbReference type="eggNOG" id="ENOG502SRMU">
    <property type="taxonomic scope" value="Eukaryota"/>
</dbReference>
<dbReference type="EMBL" id="GG662699">
    <property type="protein sequence ID" value="EAR96224.1"/>
    <property type="molecule type" value="Genomic_DNA"/>
</dbReference>
<dbReference type="HOGENOM" id="CLU_386138_0_0_1"/>
<dbReference type="RefSeq" id="XP_001016469.1">
    <property type="nucleotide sequence ID" value="XM_001016469.2"/>
</dbReference>